<comment type="caution">
    <text evidence="4">The sequence shown here is derived from an EMBL/GenBank/DDBJ whole genome shotgun (WGS) entry which is preliminary data.</text>
</comment>
<dbReference type="InterPro" id="IPR034737">
    <property type="entry name" value="TCTP"/>
</dbReference>
<dbReference type="PANTHER" id="PTHR11991:SF0">
    <property type="entry name" value="TRANSLATIONALLY-CONTROLLED TUMOR PROTEIN"/>
    <property type="match status" value="1"/>
</dbReference>
<dbReference type="InterPro" id="IPR011057">
    <property type="entry name" value="Mss4-like_sf"/>
</dbReference>
<dbReference type="OrthoDB" id="10248936at2759"/>
<organism evidence="4 5">
    <name type="scientific">Circinella minor</name>
    <dbReference type="NCBI Taxonomy" id="1195481"/>
    <lineage>
        <taxon>Eukaryota</taxon>
        <taxon>Fungi</taxon>
        <taxon>Fungi incertae sedis</taxon>
        <taxon>Mucoromycota</taxon>
        <taxon>Mucoromycotina</taxon>
        <taxon>Mucoromycetes</taxon>
        <taxon>Mucorales</taxon>
        <taxon>Lichtheimiaceae</taxon>
        <taxon>Circinella</taxon>
    </lineage>
</organism>
<evidence type="ECO:0000256" key="2">
    <source>
        <dbReference type="PROSITE-ProRule" id="PRU01133"/>
    </source>
</evidence>
<dbReference type="GO" id="GO:0005509">
    <property type="term" value="F:calcium ion binding"/>
    <property type="evidence" value="ECO:0007669"/>
    <property type="project" value="TreeGrafter"/>
</dbReference>
<gene>
    <name evidence="4" type="ORF">INT45_011190</name>
</gene>
<dbReference type="InterPro" id="IPR011323">
    <property type="entry name" value="Mss4/transl-control_tumour"/>
</dbReference>
<reference evidence="4 5" key="1">
    <citation type="submission" date="2020-12" db="EMBL/GenBank/DDBJ databases">
        <title>Metabolic potential, ecology and presence of endohyphal bacteria is reflected in genomic diversity of Mucoromycotina.</title>
        <authorList>
            <person name="Muszewska A."/>
            <person name="Okrasinska A."/>
            <person name="Steczkiewicz K."/>
            <person name="Drgas O."/>
            <person name="Orlowska M."/>
            <person name="Perlinska-Lenart U."/>
            <person name="Aleksandrzak-Piekarczyk T."/>
            <person name="Szatraj K."/>
            <person name="Zielenkiewicz U."/>
            <person name="Pilsyk S."/>
            <person name="Malc E."/>
            <person name="Mieczkowski P."/>
            <person name="Kruszewska J.S."/>
            <person name="Biernat P."/>
            <person name="Pawlowska J."/>
        </authorList>
    </citation>
    <scope>NUCLEOTIDE SEQUENCE [LARGE SCALE GENOMIC DNA]</scope>
    <source>
        <strain evidence="4 5">CBS 142.35</strain>
    </source>
</reference>
<dbReference type="InterPro" id="IPR018105">
    <property type="entry name" value="Translational_control_tumour_p"/>
</dbReference>
<sequence>MGGFILTFKILLYSIGDELFSDDYSINLVDDIVYEVDCSMINLDKRHDIDITGYASDEESDGGTEEIVDLIHHFHFFPQLMDKKAYLSNLKRYLKVLKRILNETNPERIPIFESKVYAQVQKILNNYNNYDLYLGISDDIDGMLALLSYREDGTPYFTFFKDGLQEFEAVSFFLLFFVRSSDLYVF</sequence>
<evidence type="ECO:0000313" key="4">
    <source>
        <dbReference type="EMBL" id="KAG2222702.1"/>
    </source>
</evidence>
<protein>
    <recommendedName>
        <fullName evidence="1">Translationally-controlled tumor protein homolog</fullName>
    </recommendedName>
</protein>
<evidence type="ECO:0000256" key="1">
    <source>
        <dbReference type="ARBA" id="ARBA00014759"/>
    </source>
</evidence>
<accession>A0A8H7S6M8</accession>
<dbReference type="PROSITE" id="PS51797">
    <property type="entry name" value="TCTP_3"/>
    <property type="match status" value="1"/>
</dbReference>
<dbReference type="SUPFAM" id="SSF51316">
    <property type="entry name" value="Mss4-like"/>
    <property type="match status" value="1"/>
</dbReference>
<dbReference type="AlphaFoldDB" id="A0A8H7S6M8"/>
<dbReference type="EMBL" id="JAEPRB010000076">
    <property type="protein sequence ID" value="KAG2222702.1"/>
    <property type="molecule type" value="Genomic_DNA"/>
</dbReference>
<evidence type="ECO:0000313" key="5">
    <source>
        <dbReference type="Proteomes" id="UP000646827"/>
    </source>
</evidence>
<dbReference type="Pfam" id="PF00838">
    <property type="entry name" value="TCTP"/>
    <property type="match status" value="1"/>
</dbReference>
<dbReference type="Proteomes" id="UP000646827">
    <property type="component" value="Unassembled WGS sequence"/>
</dbReference>
<dbReference type="PANTHER" id="PTHR11991">
    <property type="entry name" value="TRANSLATIONALLY CONTROLLED TUMOR PROTEIN-RELATED"/>
    <property type="match status" value="1"/>
</dbReference>
<dbReference type="GO" id="GO:0005737">
    <property type="term" value="C:cytoplasm"/>
    <property type="evidence" value="ECO:0007669"/>
    <property type="project" value="TreeGrafter"/>
</dbReference>
<evidence type="ECO:0000259" key="3">
    <source>
        <dbReference type="PROSITE" id="PS51797"/>
    </source>
</evidence>
<dbReference type="Gene3D" id="2.170.150.10">
    <property type="entry name" value="Metal Binding Protein, Guanine Nucleotide Exchange Factor, Chain A"/>
    <property type="match status" value="1"/>
</dbReference>
<name>A0A8H7S6M8_9FUNG</name>
<proteinExistence type="inferred from homology"/>
<keyword evidence="5" id="KW-1185">Reference proteome</keyword>
<feature type="domain" description="TCTP" evidence="3">
    <location>
        <begin position="5"/>
        <end position="169"/>
    </location>
</feature>
<comment type="similarity">
    <text evidence="2">Belongs to the TCTP family.</text>
</comment>